<protein>
    <submittedName>
        <fullName evidence="3">Uncharacterized protein</fullName>
    </submittedName>
</protein>
<proteinExistence type="predicted"/>
<evidence type="ECO:0000313" key="3">
    <source>
        <dbReference type="EMBL" id="MBC6004085.1"/>
    </source>
</evidence>
<dbReference type="Pfam" id="PF19127">
    <property type="entry name" value="Choline_bind_3"/>
    <property type="match status" value="1"/>
</dbReference>
<name>A0ABR7K581_9FIRM</name>
<feature type="repeat" description="Cell wall-binding" evidence="2">
    <location>
        <begin position="2"/>
        <end position="21"/>
    </location>
</feature>
<evidence type="ECO:0000313" key="4">
    <source>
        <dbReference type="Proteomes" id="UP000611796"/>
    </source>
</evidence>
<keyword evidence="4" id="KW-1185">Reference proteome</keyword>
<sequence length="62" mass="7084">MKTGWIQLGDKWYYLRSNGAMAVGWELIEGNWYYFHNSGNMGVNIVVDGWKIDTNGVATKIN</sequence>
<reference evidence="3 4" key="1">
    <citation type="submission" date="2020-08" db="EMBL/GenBank/DDBJ databases">
        <authorList>
            <person name="Liu C."/>
            <person name="Sun Q."/>
        </authorList>
    </citation>
    <scope>NUCLEOTIDE SEQUENCE [LARGE SCALE GENOMIC DNA]</scope>
    <source>
        <strain evidence="3 4">NSJ-45</strain>
    </source>
</reference>
<dbReference type="PROSITE" id="PS51170">
    <property type="entry name" value="CW"/>
    <property type="match status" value="2"/>
</dbReference>
<dbReference type="Gene3D" id="2.10.270.10">
    <property type="entry name" value="Cholin Binding"/>
    <property type="match status" value="1"/>
</dbReference>
<evidence type="ECO:0000256" key="2">
    <source>
        <dbReference type="PROSITE-ProRule" id="PRU00591"/>
    </source>
</evidence>
<dbReference type="InterPro" id="IPR018337">
    <property type="entry name" value="Cell_wall/Cho-bd_repeat"/>
</dbReference>
<comment type="caution">
    <text evidence="3">The sequence shown here is derived from an EMBL/GenBank/DDBJ whole genome shotgun (WGS) entry which is preliminary data.</text>
</comment>
<dbReference type="EMBL" id="JACRWD010000002">
    <property type="protein sequence ID" value="MBC6004085.1"/>
    <property type="molecule type" value="Genomic_DNA"/>
</dbReference>
<dbReference type="SUPFAM" id="SSF69360">
    <property type="entry name" value="Cell wall binding repeat"/>
    <property type="match status" value="1"/>
</dbReference>
<evidence type="ECO:0000256" key="1">
    <source>
        <dbReference type="ARBA" id="ARBA00022737"/>
    </source>
</evidence>
<gene>
    <name evidence="3" type="ORF">H8891_09725</name>
</gene>
<feature type="repeat" description="Cell wall-binding" evidence="2">
    <location>
        <begin position="22"/>
        <end position="41"/>
    </location>
</feature>
<organism evidence="3 4">
    <name type="scientific">Paeniclostridium hominis</name>
    <dbReference type="NCBI Taxonomy" id="2764329"/>
    <lineage>
        <taxon>Bacteria</taxon>
        <taxon>Bacillati</taxon>
        <taxon>Bacillota</taxon>
        <taxon>Clostridia</taxon>
        <taxon>Peptostreptococcales</taxon>
        <taxon>Peptostreptococcaceae</taxon>
        <taxon>Paeniclostridium</taxon>
    </lineage>
</organism>
<keyword evidence="1" id="KW-0677">Repeat</keyword>
<accession>A0ABR7K581</accession>
<dbReference type="Proteomes" id="UP000611796">
    <property type="component" value="Unassembled WGS sequence"/>
</dbReference>